<dbReference type="InterPro" id="IPR001279">
    <property type="entry name" value="Metallo-B-lactamas"/>
</dbReference>
<reference evidence="3" key="1">
    <citation type="journal article" date="2017" name="Med. Chem. Commun.">
        <title>Nonomuraea sp. ATCC 55076 harbours the largest actinomycete chromosome to date and the kistamicin biosynthetic gene cluster.</title>
        <authorList>
            <person name="Nazari B."/>
            <person name="Forneris C.C."/>
            <person name="Gibson M.I."/>
            <person name="Moon K."/>
            <person name="Schramma K.R."/>
            <person name="Seyedsayamdost M.R."/>
        </authorList>
    </citation>
    <scope>NUCLEOTIDE SEQUENCE [LARGE SCALE GENOMIC DNA]</scope>
    <source>
        <strain evidence="3">ATCC 55076</strain>
    </source>
</reference>
<dbReference type="InterPro" id="IPR050114">
    <property type="entry name" value="UPF0173_UPF0282_UlaG_hydrolase"/>
</dbReference>
<dbReference type="SMART" id="SM00849">
    <property type="entry name" value="Lactamase_B"/>
    <property type="match status" value="1"/>
</dbReference>
<proteinExistence type="predicted"/>
<dbReference type="InterPro" id="IPR036866">
    <property type="entry name" value="RibonucZ/Hydroxyglut_hydro"/>
</dbReference>
<gene>
    <name evidence="2" type="ORF">BKM31_26090</name>
</gene>
<feature type="domain" description="Metallo-beta-lactamase" evidence="1">
    <location>
        <begin position="11"/>
        <end position="202"/>
    </location>
</feature>
<name>A0A1V0A2Q9_9ACTN</name>
<dbReference type="OrthoDB" id="3204284at2"/>
<protein>
    <recommendedName>
        <fullName evidence="1">Metallo-beta-lactamase domain-containing protein</fullName>
    </recommendedName>
</protein>
<dbReference type="RefSeq" id="WP_080040665.1">
    <property type="nucleotide sequence ID" value="NZ_CP017717.1"/>
</dbReference>
<dbReference type="STRING" id="1909395.BKM31_26090"/>
<dbReference type="EMBL" id="CP017717">
    <property type="protein sequence ID" value="AQZ64467.1"/>
    <property type="molecule type" value="Genomic_DNA"/>
</dbReference>
<evidence type="ECO:0000313" key="3">
    <source>
        <dbReference type="Proteomes" id="UP000190797"/>
    </source>
</evidence>
<evidence type="ECO:0000313" key="2">
    <source>
        <dbReference type="EMBL" id="AQZ64467.1"/>
    </source>
</evidence>
<dbReference type="Pfam" id="PF12706">
    <property type="entry name" value="Lactamase_B_2"/>
    <property type="match status" value="1"/>
</dbReference>
<accession>A0A1V0A2Q9</accession>
<dbReference type="SUPFAM" id="SSF56281">
    <property type="entry name" value="Metallo-hydrolase/oxidoreductase"/>
    <property type="match status" value="1"/>
</dbReference>
<keyword evidence="3" id="KW-1185">Reference proteome</keyword>
<evidence type="ECO:0000259" key="1">
    <source>
        <dbReference type="SMART" id="SM00849"/>
    </source>
</evidence>
<dbReference type="AlphaFoldDB" id="A0A1V0A2Q9"/>
<sequence>MTEPLVITRITHSCHLIQIGGLTVLTDPWFSQRPFYHPGEPIALRPEALPHLDAVVISHEHYDHCDLDAFRRYPRKDVPLLVAGPVVEKARKAGFSHVRALEPWQSARVGDLTISAAPGEHGVYEVTYVISGGGRSVYFAGDTLLIPELHTLTDRYGPLDVALLPVNGLRIRMPRSRQVVMNAEEAAELTATLRPKLAIPQHYAFTGGTIGDTLFLKSDKDPALFVDAVHRLVPDVPVKVINPGEPLTVTP</sequence>
<dbReference type="Gene3D" id="3.60.15.10">
    <property type="entry name" value="Ribonuclease Z/Hydroxyacylglutathione hydrolase-like"/>
    <property type="match status" value="1"/>
</dbReference>
<organism evidence="2 3">
    <name type="scientific">[Actinomadura] parvosata subsp. kistnae</name>
    <dbReference type="NCBI Taxonomy" id="1909395"/>
    <lineage>
        <taxon>Bacteria</taxon>
        <taxon>Bacillati</taxon>
        <taxon>Actinomycetota</taxon>
        <taxon>Actinomycetes</taxon>
        <taxon>Streptosporangiales</taxon>
        <taxon>Streptosporangiaceae</taxon>
        <taxon>Nonomuraea</taxon>
    </lineage>
</organism>
<dbReference type="KEGG" id="noa:BKM31_26090"/>
<dbReference type="PANTHER" id="PTHR43546">
    <property type="entry name" value="UPF0173 METAL-DEPENDENT HYDROLASE MJ1163-RELATED"/>
    <property type="match status" value="1"/>
</dbReference>
<dbReference type="PANTHER" id="PTHR43546:SF8">
    <property type="entry name" value="METALLO-BETA-LACTAMASE DOMAIN-CONTAINING PROTEIN"/>
    <property type="match status" value="1"/>
</dbReference>
<dbReference type="Proteomes" id="UP000190797">
    <property type="component" value="Chromosome"/>
</dbReference>